<evidence type="ECO:0000259" key="4">
    <source>
        <dbReference type="PROSITE" id="PS50076"/>
    </source>
</evidence>
<reference evidence="5 6" key="1">
    <citation type="submission" date="2016-04" db="EMBL/GenBank/DDBJ databases">
        <title>Evolutionary innovation and constraint leading to complex multicellularity in the Ascomycota.</title>
        <authorList>
            <person name="Cisse O."/>
            <person name="Nguyen A."/>
            <person name="Hewitt D.A."/>
            <person name="Jedd G."/>
            <person name="Stajich J.E."/>
        </authorList>
    </citation>
    <scope>NUCLEOTIDE SEQUENCE [LARGE SCALE GENOMIC DNA]</scope>
    <source>
        <strain evidence="5 6">DAH-3</strain>
    </source>
</reference>
<dbReference type="SMART" id="SM00271">
    <property type="entry name" value="DnaJ"/>
    <property type="match status" value="1"/>
</dbReference>
<dbReference type="PROSITE" id="PS50293">
    <property type="entry name" value="TPR_REGION"/>
    <property type="match status" value="1"/>
</dbReference>
<dbReference type="CDD" id="cd06257">
    <property type="entry name" value="DnaJ"/>
    <property type="match status" value="1"/>
</dbReference>
<dbReference type="InterPro" id="IPR036869">
    <property type="entry name" value="J_dom_sf"/>
</dbReference>
<dbReference type="STRING" id="1198029.A0A1U7LLL3"/>
<dbReference type="Pfam" id="PF00226">
    <property type="entry name" value="DnaJ"/>
    <property type="match status" value="1"/>
</dbReference>
<keyword evidence="2 3" id="KW-0802">TPR repeat</keyword>
<evidence type="ECO:0000313" key="5">
    <source>
        <dbReference type="EMBL" id="OLL23550.1"/>
    </source>
</evidence>
<dbReference type="FunFam" id="1.10.287.110:FF:000055">
    <property type="entry name" value="DnaJ subfamily C member 7"/>
    <property type="match status" value="1"/>
</dbReference>
<dbReference type="SMART" id="SM00028">
    <property type="entry name" value="TPR"/>
    <property type="match status" value="4"/>
</dbReference>
<feature type="domain" description="J" evidence="4">
    <location>
        <begin position="303"/>
        <end position="368"/>
    </location>
</feature>
<accession>A0A1U7LLL3</accession>
<dbReference type="OrthoDB" id="10250354at2759"/>
<feature type="repeat" description="TPR" evidence="3">
    <location>
        <begin position="131"/>
        <end position="164"/>
    </location>
</feature>
<organism evidence="5 6">
    <name type="scientific">Neolecta irregularis (strain DAH-3)</name>
    <dbReference type="NCBI Taxonomy" id="1198029"/>
    <lineage>
        <taxon>Eukaryota</taxon>
        <taxon>Fungi</taxon>
        <taxon>Dikarya</taxon>
        <taxon>Ascomycota</taxon>
        <taxon>Taphrinomycotina</taxon>
        <taxon>Neolectales</taxon>
        <taxon>Neolectaceae</taxon>
        <taxon>Neolecta</taxon>
    </lineage>
</organism>
<dbReference type="AlphaFoldDB" id="A0A1U7LLL3"/>
<dbReference type="Pfam" id="PF13181">
    <property type="entry name" value="TPR_8"/>
    <property type="match status" value="1"/>
</dbReference>
<dbReference type="SUPFAM" id="SSF46565">
    <property type="entry name" value="Chaperone J-domain"/>
    <property type="match status" value="1"/>
</dbReference>
<sequence length="426" mass="47297">MIDLALRDSEKADMLTPRNQKTLLRIAKIQTLLGRPSEALITYHKVSHPTSEISVAQEMQNLINQAKYMLASNHGGLALNSISQASRFLGHHVPLPKPWLLMKIEALIQSKNTDSASSLAMDILRQNQRDPDAFVARGNVLFSQGENSKAMAHYTEALRVDPDCTIARLNLKKTKILENKKTGGNEAFKNGNLEEAKNLYTEALEIDENVWYTNSRIYSNRATCFMKLGENEKAIDDCTLALKLDPDFTKPLKTRARLYLKMDRFKESIADFKSAIEKDASDSALRQELRAAELELKKSERKDYYKILSVSKDASDAEIKKAYRKAALENHPDKNQNDPEAEARFKDIAEAFEILSNPQKRARYDSGADLESDLMGHGGGFGGGHATGGIDPEILFQMMNSMGGMGGGFPGGGRGRGPGGFSFDFQ</sequence>
<evidence type="ECO:0000256" key="2">
    <source>
        <dbReference type="ARBA" id="ARBA00022803"/>
    </source>
</evidence>
<dbReference type="PROSITE" id="PS50005">
    <property type="entry name" value="TPR"/>
    <property type="match status" value="2"/>
</dbReference>
<dbReference type="Proteomes" id="UP000186594">
    <property type="component" value="Unassembled WGS sequence"/>
</dbReference>
<keyword evidence="1" id="KW-0677">Repeat</keyword>
<dbReference type="PROSITE" id="PS00636">
    <property type="entry name" value="DNAJ_1"/>
    <property type="match status" value="1"/>
</dbReference>
<gene>
    <name evidence="5" type="ORF">NEOLI_001635</name>
</gene>
<dbReference type="OMA" id="KMANTFM"/>
<dbReference type="Pfam" id="PF00515">
    <property type="entry name" value="TPR_1"/>
    <property type="match status" value="1"/>
</dbReference>
<dbReference type="InterPro" id="IPR018253">
    <property type="entry name" value="DnaJ_domain_CS"/>
</dbReference>
<dbReference type="InterPro" id="IPR001623">
    <property type="entry name" value="DnaJ_domain"/>
</dbReference>
<evidence type="ECO:0000256" key="1">
    <source>
        <dbReference type="ARBA" id="ARBA00022737"/>
    </source>
</evidence>
<dbReference type="SUPFAM" id="SSF48452">
    <property type="entry name" value="TPR-like"/>
    <property type="match status" value="2"/>
</dbReference>
<dbReference type="Gene3D" id="1.10.287.110">
    <property type="entry name" value="DnaJ domain"/>
    <property type="match status" value="1"/>
</dbReference>
<dbReference type="InterPro" id="IPR011990">
    <property type="entry name" value="TPR-like_helical_dom_sf"/>
</dbReference>
<dbReference type="InterPro" id="IPR019734">
    <property type="entry name" value="TPR_rpt"/>
</dbReference>
<dbReference type="InterPro" id="IPR013105">
    <property type="entry name" value="TPR_2"/>
</dbReference>
<protein>
    <submittedName>
        <fullName evidence="5">DnaJ subfamily C member 7</fullName>
    </submittedName>
</protein>
<dbReference type="Gene3D" id="1.25.40.10">
    <property type="entry name" value="Tetratricopeptide repeat domain"/>
    <property type="match status" value="1"/>
</dbReference>
<dbReference type="Pfam" id="PF07719">
    <property type="entry name" value="TPR_2"/>
    <property type="match status" value="1"/>
</dbReference>
<dbReference type="PANTHER" id="PTHR45188:SF2">
    <property type="entry name" value="DNAJ HOMOLOG SUBFAMILY C MEMBER 7"/>
    <property type="match status" value="1"/>
</dbReference>
<dbReference type="PRINTS" id="PR00625">
    <property type="entry name" value="JDOMAIN"/>
</dbReference>
<dbReference type="EMBL" id="LXFE01001507">
    <property type="protein sequence ID" value="OLL23550.1"/>
    <property type="molecule type" value="Genomic_DNA"/>
</dbReference>
<dbReference type="PROSITE" id="PS50076">
    <property type="entry name" value="DNAJ_2"/>
    <property type="match status" value="1"/>
</dbReference>
<proteinExistence type="predicted"/>
<evidence type="ECO:0000256" key="3">
    <source>
        <dbReference type="PROSITE-ProRule" id="PRU00339"/>
    </source>
</evidence>
<comment type="caution">
    <text evidence="5">The sequence shown here is derived from an EMBL/GenBank/DDBJ whole genome shotgun (WGS) entry which is preliminary data.</text>
</comment>
<dbReference type="PANTHER" id="PTHR45188">
    <property type="entry name" value="DNAJ PROTEIN P58IPK HOMOLOG"/>
    <property type="match status" value="1"/>
</dbReference>
<feature type="repeat" description="TPR" evidence="3">
    <location>
        <begin position="215"/>
        <end position="248"/>
    </location>
</feature>
<evidence type="ECO:0000313" key="6">
    <source>
        <dbReference type="Proteomes" id="UP000186594"/>
    </source>
</evidence>
<keyword evidence="6" id="KW-1185">Reference proteome</keyword>
<name>A0A1U7LLL3_NEOID</name>